<evidence type="ECO:0000313" key="1">
    <source>
        <dbReference type="EMBL" id="CAG9180929.1"/>
    </source>
</evidence>
<gene>
    <name evidence="1" type="ORF">LMG23992_04344</name>
</gene>
<sequence>MAALMGLALLGCAGVSGGDSGITTYGTVDVGISHTSK</sequence>
<organism evidence="1 2">
    <name type="scientific">Cupriavidus laharis</name>
    <dbReference type="NCBI Taxonomy" id="151654"/>
    <lineage>
        <taxon>Bacteria</taxon>
        <taxon>Pseudomonadati</taxon>
        <taxon>Pseudomonadota</taxon>
        <taxon>Betaproteobacteria</taxon>
        <taxon>Burkholderiales</taxon>
        <taxon>Burkholderiaceae</taxon>
        <taxon>Cupriavidus</taxon>
    </lineage>
</organism>
<accession>A0ABN7ZA16</accession>
<dbReference type="Proteomes" id="UP000727654">
    <property type="component" value="Unassembled WGS sequence"/>
</dbReference>
<reference evidence="1 2" key="1">
    <citation type="submission" date="2021-08" db="EMBL/GenBank/DDBJ databases">
        <authorList>
            <person name="Peeters C."/>
        </authorList>
    </citation>
    <scope>NUCLEOTIDE SEQUENCE [LARGE SCALE GENOMIC DNA]</scope>
    <source>
        <strain evidence="1 2">LMG 23992</strain>
    </source>
</reference>
<name>A0ABN7ZA16_9BURK</name>
<proteinExistence type="predicted"/>
<dbReference type="EMBL" id="CAJZAI010000013">
    <property type="protein sequence ID" value="CAG9180929.1"/>
    <property type="molecule type" value="Genomic_DNA"/>
</dbReference>
<keyword evidence="2" id="KW-1185">Reference proteome</keyword>
<protein>
    <submittedName>
        <fullName evidence="1">Uncharacterized protein</fullName>
    </submittedName>
</protein>
<evidence type="ECO:0000313" key="2">
    <source>
        <dbReference type="Proteomes" id="UP000727654"/>
    </source>
</evidence>
<comment type="caution">
    <text evidence="1">The sequence shown here is derived from an EMBL/GenBank/DDBJ whole genome shotgun (WGS) entry which is preliminary data.</text>
</comment>